<dbReference type="Proteomes" id="UP000811609">
    <property type="component" value="Chromosome 1"/>
</dbReference>
<comment type="caution">
    <text evidence="3">The sequence shown here is derived from an EMBL/GenBank/DDBJ whole genome shotgun (WGS) entry which is preliminary data.</text>
</comment>
<evidence type="ECO:0000313" key="3">
    <source>
        <dbReference type="EMBL" id="KAG6668609.1"/>
    </source>
</evidence>
<dbReference type="InterPro" id="IPR013087">
    <property type="entry name" value="Znf_C2H2_type"/>
</dbReference>
<gene>
    <name evidence="3" type="ORF">CIPAW_01G182800</name>
</gene>
<evidence type="ECO:0000259" key="2">
    <source>
        <dbReference type="PROSITE" id="PS00028"/>
    </source>
</evidence>
<organism evidence="3 4">
    <name type="scientific">Carya illinoinensis</name>
    <name type="common">Pecan</name>
    <dbReference type="NCBI Taxonomy" id="32201"/>
    <lineage>
        <taxon>Eukaryota</taxon>
        <taxon>Viridiplantae</taxon>
        <taxon>Streptophyta</taxon>
        <taxon>Embryophyta</taxon>
        <taxon>Tracheophyta</taxon>
        <taxon>Spermatophyta</taxon>
        <taxon>Magnoliopsida</taxon>
        <taxon>eudicotyledons</taxon>
        <taxon>Gunneridae</taxon>
        <taxon>Pentapetalae</taxon>
        <taxon>rosids</taxon>
        <taxon>fabids</taxon>
        <taxon>Fagales</taxon>
        <taxon>Juglandaceae</taxon>
        <taxon>Carya</taxon>
    </lineage>
</organism>
<dbReference type="PROSITE" id="PS00028">
    <property type="entry name" value="ZINC_FINGER_C2H2_1"/>
    <property type="match status" value="1"/>
</dbReference>
<name>A0A8T1RPG8_CARIL</name>
<evidence type="ECO:0000313" key="4">
    <source>
        <dbReference type="Proteomes" id="UP000811609"/>
    </source>
</evidence>
<dbReference type="AlphaFoldDB" id="A0A8T1RPG8"/>
<evidence type="ECO:0000256" key="1">
    <source>
        <dbReference type="SAM" id="MobiDB-lite"/>
    </source>
</evidence>
<keyword evidence="4" id="KW-1185">Reference proteome</keyword>
<proteinExistence type="predicted"/>
<sequence>MAEYGWNIRRHRYSTANGLNRGRQVLRPLNRTQIACRFCDLVFMNTQAFIRHVESHMLEEESSSRRRQHRRNRMPSQRPIFNSFVTSNYFCLPTPPRGTTVPLFLDRLRTPVQLPSAVLPERHHFLGVNRIVAPRPRPAPPLQISPPMARRHDSSQLTSSQLTPAAAPQAQTRALEPIQETRPTDSTQPYLNQLEHPITAIVEVVDSNNDNSTISGLNKLDLALKL</sequence>
<feature type="domain" description="C2H2-type" evidence="2">
    <location>
        <begin position="36"/>
        <end position="56"/>
    </location>
</feature>
<dbReference type="EMBL" id="CM031809">
    <property type="protein sequence ID" value="KAG6668609.1"/>
    <property type="molecule type" value="Genomic_DNA"/>
</dbReference>
<feature type="compositionally biased region" description="Low complexity" evidence="1">
    <location>
        <begin position="162"/>
        <end position="175"/>
    </location>
</feature>
<protein>
    <recommendedName>
        <fullName evidence="2">C2H2-type domain-containing protein</fullName>
    </recommendedName>
</protein>
<reference evidence="3" key="1">
    <citation type="submission" date="2020-12" db="EMBL/GenBank/DDBJ databases">
        <title>WGS assembly of Carya illinoinensis cv. Pawnee.</title>
        <authorList>
            <person name="Platts A."/>
            <person name="Shu S."/>
            <person name="Wright S."/>
            <person name="Barry K."/>
            <person name="Edger P."/>
            <person name="Pires J.C."/>
            <person name="Schmutz J."/>
        </authorList>
    </citation>
    <scope>NUCLEOTIDE SEQUENCE</scope>
    <source>
        <tissue evidence="3">Leaf</tissue>
    </source>
</reference>
<feature type="region of interest" description="Disordered" evidence="1">
    <location>
        <begin position="136"/>
        <end position="191"/>
    </location>
</feature>
<accession>A0A8T1RPG8</accession>